<protein>
    <submittedName>
        <fullName evidence="2">DUF2970 domain-containing protein</fullName>
    </submittedName>
</protein>
<sequence>MEQPEDKVKKPGMMAVIGSVISAAFGVQSSKNRERDFTHGKFRNYVITAIIFVGIFIASVFTVVQIVLK</sequence>
<evidence type="ECO:0000256" key="1">
    <source>
        <dbReference type="SAM" id="Phobius"/>
    </source>
</evidence>
<reference evidence="2 3" key="1">
    <citation type="journal article" date="2011" name="Int. J. Syst. Evol. Microbiol.">
        <title>Zhongshania antarctica gen. nov., sp. nov. and Zhongshania guokunii sp. nov., gammaproteobacteria respectively isolated from coastal attached (fast) ice and surface seawater of the Antarctic.</title>
        <authorList>
            <person name="Li H.J."/>
            <person name="Zhang X.Y."/>
            <person name="Chen C.X."/>
            <person name="Zhang Y.J."/>
            <person name="Gao Z.M."/>
            <person name="Yu Y."/>
            <person name="Chen X.L."/>
            <person name="Chen B."/>
            <person name="Zhang Y.Z."/>
        </authorList>
    </citation>
    <scope>NUCLEOTIDE SEQUENCE [LARGE SCALE GENOMIC DNA]</scope>
    <source>
        <strain evidence="2 3">R06B22</strain>
    </source>
</reference>
<feature type="transmembrane region" description="Helical" evidence="1">
    <location>
        <begin position="45"/>
        <end position="68"/>
    </location>
</feature>
<keyword evidence="1" id="KW-0472">Membrane</keyword>
<keyword evidence="1" id="KW-0812">Transmembrane</keyword>
<proteinExistence type="predicted"/>
<organism evidence="2 3">
    <name type="scientific">Zhongshania arctica</name>
    <dbReference type="NCBI Taxonomy" id="3238302"/>
    <lineage>
        <taxon>Bacteria</taxon>
        <taxon>Pseudomonadati</taxon>
        <taxon>Pseudomonadota</taxon>
        <taxon>Gammaproteobacteria</taxon>
        <taxon>Cellvibrionales</taxon>
        <taxon>Spongiibacteraceae</taxon>
        <taxon>Zhongshania</taxon>
    </lineage>
</organism>
<dbReference type="RefSeq" id="WP_368375964.1">
    <property type="nucleotide sequence ID" value="NZ_JBFRYB010000001.1"/>
</dbReference>
<comment type="caution">
    <text evidence="2">The sequence shown here is derived from an EMBL/GenBank/DDBJ whole genome shotgun (WGS) entry which is preliminary data.</text>
</comment>
<dbReference type="Proteomes" id="UP001557484">
    <property type="component" value="Unassembled WGS sequence"/>
</dbReference>
<evidence type="ECO:0000313" key="2">
    <source>
        <dbReference type="EMBL" id="MEX1665871.1"/>
    </source>
</evidence>
<dbReference type="InterPro" id="IPR021344">
    <property type="entry name" value="DUF2970"/>
</dbReference>
<evidence type="ECO:0000313" key="3">
    <source>
        <dbReference type="Proteomes" id="UP001557484"/>
    </source>
</evidence>
<name>A0ABV3TW69_9GAMM</name>
<dbReference type="Pfam" id="PF11174">
    <property type="entry name" value="DUF2970"/>
    <property type="match status" value="1"/>
</dbReference>
<keyword evidence="3" id="KW-1185">Reference proteome</keyword>
<keyword evidence="1" id="KW-1133">Transmembrane helix</keyword>
<gene>
    <name evidence="2" type="ORF">AB4875_10255</name>
</gene>
<dbReference type="EMBL" id="JBFRYB010000001">
    <property type="protein sequence ID" value="MEX1665871.1"/>
    <property type="molecule type" value="Genomic_DNA"/>
</dbReference>
<accession>A0ABV3TW69</accession>